<feature type="region of interest" description="Disordered" evidence="1">
    <location>
        <begin position="62"/>
        <end position="118"/>
    </location>
</feature>
<sequence length="118" mass="12756">MGGRTADCCSTLEAVVEEIQIMLQGNMEAVDGIEVQMTTVEGILQTIMAKLDVIMPQRECKGVMPKIGREESADKKDGKKSTTGPKGDDNIHHDWLTTRGSCGGKPAGDEGVRSRDQH</sequence>
<evidence type="ECO:0000256" key="1">
    <source>
        <dbReference type="SAM" id="MobiDB-lite"/>
    </source>
</evidence>
<reference evidence="2 3" key="1">
    <citation type="submission" date="2024-04" db="EMBL/GenBank/DDBJ databases">
        <authorList>
            <person name="Fracassetti M."/>
        </authorList>
    </citation>
    <scope>NUCLEOTIDE SEQUENCE [LARGE SCALE GENOMIC DNA]</scope>
</reference>
<organism evidence="2 3">
    <name type="scientific">Linum trigynum</name>
    <dbReference type="NCBI Taxonomy" id="586398"/>
    <lineage>
        <taxon>Eukaryota</taxon>
        <taxon>Viridiplantae</taxon>
        <taxon>Streptophyta</taxon>
        <taxon>Embryophyta</taxon>
        <taxon>Tracheophyta</taxon>
        <taxon>Spermatophyta</taxon>
        <taxon>Magnoliopsida</taxon>
        <taxon>eudicotyledons</taxon>
        <taxon>Gunneridae</taxon>
        <taxon>Pentapetalae</taxon>
        <taxon>rosids</taxon>
        <taxon>fabids</taxon>
        <taxon>Malpighiales</taxon>
        <taxon>Linaceae</taxon>
        <taxon>Linum</taxon>
    </lineage>
</organism>
<proteinExistence type="predicted"/>
<feature type="compositionally biased region" description="Basic and acidic residues" evidence="1">
    <location>
        <begin position="107"/>
        <end position="118"/>
    </location>
</feature>
<protein>
    <submittedName>
        <fullName evidence="2">Uncharacterized protein</fullName>
    </submittedName>
</protein>
<feature type="compositionally biased region" description="Basic and acidic residues" evidence="1">
    <location>
        <begin position="67"/>
        <end position="96"/>
    </location>
</feature>
<dbReference type="AlphaFoldDB" id="A0AAV2DZF8"/>
<accession>A0AAV2DZF8</accession>
<evidence type="ECO:0000313" key="3">
    <source>
        <dbReference type="Proteomes" id="UP001497516"/>
    </source>
</evidence>
<keyword evidence="3" id="KW-1185">Reference proteome</keyword>
<name>A0AAV2DZF8_9ROSI</name>
<evidence type="ECO:0000313" key="2">
    <source>
        <dbReference type="EMBL" id="CAL1378854.1"/>
    </source>
</evidence>
<dbReference type="Proteomes" id="UP001497516">
    <property type="component" value="Chromosome 3"/>
</dbReference>
<dbReference type="EMBL" id="OZ034816">
    <property type="protein sequence ID" value="CAL1378854.1"/>
    <property type="molecule type" value="Genomic_DNA"/>
</dbReference>
<gene>
    <name evidence="2" type="ORF">LTRI10_LOCUS20406</name>
</gene>